<dbReference type="Proteomes" id="UP001284033">
    <property type="component" value="Unassembled WGS sequence"/>
</dbReference>
<reference evidence="1" key="1">
    <citation type="submission" date="2022-10" db="EMBL/GenBank/DDBJ databases">
        <title>Sifting through the core-genome to identify putative cross-protective antigens against Riemerella anatipestifer.</title>
        <authorList>
            <person name="Zheng X."/>
            <person name="Zhang W."/>
        </authorList>
    </citation>
    <scope>NUCLEOTIDE SEQUENCE</scope>
    <source>
        <strain evidence="1">ZWRA178</strain>
    </source>
</reference>
<dbReference type="EMBL" id="JAOZYT010000109">
    <property type="protein sequence ID" value="MCW0524831.1"/>
    <property type="molecule type" value="Genomic_DNA"/>
</dbReference>
<comment type="caution">
    <text evidence="1">The sequence shown here is derived from an EMBL/GenBank/DDBJ whole genome shotgun (WGS) entry which is preliminary data.</text>
</comment>
<proteinExistence type="predicted"/>
<sequence length="107" mass="12237">MTIGEYIKEKLNLWSVSYSDALISAELSKLDLQMESEYNNETASKLDLFFYNLLPEMLLLPNSVSEGGYSISFDKKAVEGYYQMLCEKLGKPNLLPKPTIKDISNQW</sequence>
<dbReference type="RefSeq" id="WP_214194027.1">
    <property type="nucleotide sequence ID" value="NZ_CP142016.1"/>
</dbReference>
<evidence type="ECO:0000313" key="2">
    <source>
        <dbReference type="EMBL" id="MDY3512730.1"/>
    </source>
</evidence>
<dbReference type="InterPro" id="IPR046552">
    <property type="entry name" value="DUF6706"/>
</dbReference>
<accession>A0AAP3EXI0</accession>
<dbReference type="Pfam" id="PF20449">
    <property type="entry name" value="DUF6706"/>
    <property type="match status" value="1"/>
</dbReference>
<reference evidence="2" key="2">
    <citation type="submission" date="2023-01" db="EMBL/GenBank/DDBJ databases">
        <title>Genome-based studies on antimicrobial resistance profiles of Riemerella anatipestifer in China, 1994 to 2021.</title>
        <authorList>
            <person name="Yang Z."/>
            <person name="Zhu D."/>
        </authorList>
    </citation>
    <scope>NUCLEOTIDE SEQUENCE</scope>
    <source>
        <strain evidence="2">RCAD1218</strain>
    </source>
</reference>
<dbReference type="Proteomes" id="UP001207440">
    <property type="component" value="Unassembled WGS sequence"/>
</dbReference>
<evidence type="ECO:0000313" key="1">
    <source>
        <dbReference type="EMBL" id="MCW0524831.1"/>
    </source>
</evidence>
<protein>
    <submittedName>
        <fullName evidence="1">Uncharacterized protein</fullName>
    </submittedName>
</protein>
<evidence type="ECO:0000313" key="3">
    <source>
        <dbReference type="Proteomes" id="UP001207440"/>
    </source>
</evidence>
<dbReference type="AlphaFoldDB" id="A0AAP3EXI0"/>
<name>A0AAP3EXI0_RIEAN</name>
<organism evidence="1 3">
    <name type="scientific">Riemerella anatipestifer</name>
    <name type="common">Moraxella anatipestifer</name>
    <dbReference type="NCBI Taxonomy" id="34085"/>
    <lineage>
        <taxon>Bacteria</taxon>
        <taxon>Pseudomonadati</taxon>
        <taxon>Bacteroidota</taxon>
        <taxon>Flavobacteriia</taxon>
        <taxon>Flavobacteriales</taxon>
        <taxon>Weeksellaceae</taxon>
        <taxon>Riemerella</taxon>
    </lineage>
</organism>
<gene>
    <name evidence="1" type="ORF">OKE68_10980</name>
    <name evidence="2" type="ORF">PG303_05815</name>
</gene>
<dbReference type="EMBL" id="JAQZHK010000004">
    <property type="protein sequence ID" value="MDY3512730.1"/>
    <property type="molecule type" value="Genomic_DNA"/>
</dbReference>